<dbReference type="Proteomes" id="UP001283361">
    <property type="component" value="Unassembled WGS sequence"/>
</dbReference>
<evidence type="ECO:0000313" key="3">
    <source>
        <dbReference type="Proteomes" id="UP001283361"/>
    </source>
</evidence>
<accession>A0AAE0Y8A8</accession>
<comment type="caution">
    <text evidence="2">The sequence shown here is derived from an EMBL/GenBank/DDBJ whole genome shotgun (WGS) entry which is preliminary data.</text>
</comment>
<dbReference type="AlphaFoldDB" id="A0AAE0Y8A8"/>
<feature type="region of interest" description="Disordered" evidence="1">
    <location>
        <begin position="9"/>
        <end position="57"/>
    </location>
</feature>
<keyword evidence="3" id="KW-1185">Reference proteome</keyword>
<name>A0AAE0Y8A8_9GAST</name>
<dbReference type="EMBL" id="JAWDGP010006781">
    <property type="protein sequence ID" value="KAK3735562.1"/>
    <property type="molecule type" value="Genomic_DNA"/>
</dbReference>
<sequence length="117" mass="12810">MDNTKLICRATAEPARTPWTQQGRVRRRGHQKAETSTATSDGSGIGCDGRSNSTATEVPHLTTDSEYAISQLSAVVRRLGVVTRLNTAGDHEMPNPPKDKREFFFFLSGSKNYAKIG</sequence>
<proteinExistence type="predicted"/>
<organism evidence="2 3">
    <name type="scientific">Elysia crispata</name>
    <name type="common">lettuce slug</name>
    <dbReference type="NCBI Taxonomy" id="231223"/>
    <lineage>
        <taxon>Eukaryota</taxon>
        <taxon>Metazoa</taxon>
        <taxon>Spiralia</taxon>
        <taxon>Lophotrochozoa</taxon>
        <taxon>Mollusca</taxon>
        <taxon>Gastropoda</taxon>
        <taxon>Heterobranchia</taxon>
        <taxon>Euthyneura</taxon>
        <taxon>Panpulmonata</taxon>
        <taxon>Sacoglossa</taxon>
        <taxon>Placobranchoidea</taxon>
        <taxon>Plakobranchidae</taxon>
        <taxon>Elysia</taxon>
    </lineage>
</organism>
<protein>
    <submittedName>
        <fullName evidence="2">Uncharacterized protein</fullName>
    </submittedName>
</protein>
<evidence type="ECO:0000256" key="1">
    <source>
        <dbReference type="SAM" id="MobiDB-lite"/>
    </source>
</evidence>
<evidence type="ECO:0000313" key="2">
    <source>
        <dbReference type="EMBL" id="KAK3735562.1"/>
    </source>
</evidence>
<gene>
    <name evidence="2" type="ORF">RRG08_054135</name>
</gene>
<reference evidence="2" key="1">
    <citation type="journal article" date="2023" name="G3 (Bethesda)">
        <title>A reference genome for the long-term kleptoplast-retaining sea slug Elysia crispata morphotype clarki.</title>
        <authorList>
            <person name="Eastman K.E."/>
            <person name="Pendleton A.L."/>
            <person name="Shaikh M.A."/>
            <person name="Suttiyut T."/>
            <person name="Ogas R."/>
            <person name="Tomko P."/>
            <person name="Gavelis G."/>
            <person name="Widhalm J.R."/>
            <person name="Wisecaver J.H."/>
        </authorList>
    </citation>
    <scope>NUCLEOTIDE SEQUENCE</scope>
    <source>
        <strain evidence="2">ECLA1</strain>
    </source>
</reference>